<keyword evidence="5 7" id="KW-0472">Membrane</keyword>
<comment type="subcellular location">
    <subcellularLocation>
        <location evidence="1 7">Cell outer membrane</location>
        <topology evidence="1 7">Multi-pass membrane protein</topology>
    </subcellularLocation>
</comment>
<evidence type="ECO:0000313" key="10">
    <source>
        <dbReference type="EMBL" id="ADV45201.1"/>
    </source>
</evidence>
<name>E6SSF0_BACT6</name>
<evidence type="ECO:0000256" key="4">
    <source>
        <dbReference type="ARBA" id="ARBA00022692"/>
    </source>
</evidence>
<keyword evidence="11" id="KW-1185">Reference proteome</keyword>
<dbReference type="eggNOG" id="COG1629">
    <property type="taxonomic scope" value="Bacteria"/>
</dbReference>
<dbReference type="OrthoDB" id="9768177at2"/>
<dbReference type="Gene3D" id="2.170.130.10">
    <property type="entry name" value="TonB-dependent receptor, plug domain"/>
    <property type="match status" value="1"/>
</dbReference>
<keyword evidence="4 7" id="KW-0812">Transmembrane</keyword>
<feature type="chain" id="PRO_5003209369" evidence="8">
    <location>
        <begin position="22"/>
        <end position="1066"/>
    </location>
</feature>
<reference key="1">
    <citation type="submission" date="2010-11" db="EMBL/GenBank/DDBJ databases">
        <title>The complete genome of Bacteroides helcogenes P 36-108.</title>
        <authorList>
            <consortium name="US DOE Joint Genome Institute (JGI-PGF)"/>
            <person name="Lucas S."/>
            <person name="Copeland A."/>
            <person name="Lapidus A."/>
            <person name="Bruce D."/>
            <person name="Goodwin L."/>
            <person name="Pitluck S."/>
            <person name="Kyrpides N."/>
            <person name="Mavromatis K."/>
            <person name="Ivanova N."/>
            <person name="Zeytun A."/>
            <person name="Brettin T."/>
            <person name="Detter J.C."/>
            <person name="Tapia R."/>
            <person name="Han C."/>
            <person name="Land M."/>
            <person name="Hauser L."/>
            <person name="Markowitz V."/>
            <person name="Cheng J.-F."/>
            <person name="Hugenholtz P."/>
            <person name="Woyke T."/>
            <person name="Wu D."/>
            <person name="Gronow S."/>
            <person name="Wellnitz S."/>
            <person name="Brambilla E."/>
            <person name="Klenk H.-P."/>
            <person name="Eisen J.A."/>
        </authorList>
    </citation>
    <scope>NUCLEOTIDE SEQUENCE</scope>
    <source>
        <strain>P 36-108</strain>
    </source>
</reference>
<gene>
    <name evidence="10" type="ordered locus">Bache_3278</name>
</gene>
<sequence length="1066" mass="116608">MKRKLMLLLTCLFMSIGLVTAQTSTVSGVVISDEDGEPVVGASVLVKGTSMGEVTDIEGKFSIGNVPSSAKTLQISFIGMQGQEVAIKRGAILRIVLKADAEMLDEVMVVAYGTAKKSAFTGSASTIKSEKLEQRVTSNVSNALAGQVAGVQITSSDGAPGSSATVRIRGIGSMSASNAPLYVVDGVPFDGAINTINPSDIESMTVLKDAAANSIYGARGANGVILITTKKGQSGEAKVTVDAKWGSNKRAVPNYDIIDSPAQYYETMYKALYNSQAYKGASAAASYAYADKNLLDVKNGGLGYQIYTVPEGEKLIGTNFKLNPNATLGYSDGDYYYTSDDWYDEIFGKGNLRQEYNVNVSGKSDKLSYYASVGYLDDSGLIKNSKFSRYTGRGNMDYQAKKWLKIGTNMAYTQSTSHQNGSTSWGSSANLFYLTNMIAPIYPMYVRDATGNIMHNETTGYVIYDNGATSTNFQRAFMSPARPAASIDNDRYTNTNSTFNGKWYANITPIEGLTLTANISATESNQRINALYSRWGGSNETSDGSAYVRSYRLSGVNTQYLAAYTHTFADKHNIDILAGYEQYKLKIQSLTGQNDHLYDPFIGELNNAGGTSNKKLNSYTDNYMTEGILSRIQYNYDGKYFLSGSYRRDASSRFAESHRWGNFGSIGGAWLISKEAFMGELKWIDMLKLKASWGIQGNDNIGNYYAYQDQFDVTYSETTGEYSKTMTYKGNKDLTWETSYAFNAGIDFELFKGRLTGTMEYFSRKTKDLLYNQPVPLSSGITTGSIPTNVGSIVNKGLELDINAILLKGRNIEWSANFNLTHYRNKITDLANNVKETGIKGSSYIYKIGGSLYQSYLKQYAGVDVETGQALYYVDPDNGNYSTTTDYSKAQQADLGSTLAKVYGGFGTTLNFYGFDFTVQLSYQLGGKLYDGTYQAMMHTGYASMAGTNWSKDILNAWTPDNRYTDVPRLCASDASYQLDSSRFLTSSDYLSINNITLGYTLPKAWLRTIGISSLRLYVTGDNLGVISARKGLDPRSRLGTGSSITAGNFTYSAMRNISGGITLSF</sequence>
<dbReference type="AlphaFoldDB" id="E6SSF0"/>
<evidence type="ECO:0000313" key="11">
    <source>
        <dbReference type="Proteomes" id="UP000008630"/>
    </source>
</evidence>
<dbReference type="KEGG" id="bhl:Bache_3278"/>
<dbReference type="SUPFAM" id="SSF56935">
    <property type="entry name" value="Porins"/>
    <property type="match status" value="1"/>
</dbReference>
<dbReference type="NCBIfam" id="TIGR04056">
    <property type="entry name" value="OMP_RagA_SusC"/>
    <property type="match status" value="1"/>
</dbReference>
<evidence type="ECO:0000256" key="3">
    <source>
        <dbReference type="ARBA" id="ARBA00022452"/>
    </source>
</evidence>
<feature type="signal peptide" evidence="8">
    <location>
        <begin position="1"/>
        <end position="21"/>
    </location>
</feature>
<comment type="similarity">
    <text evidence="7">Belongs to the TonB-dependent receptor family.</text>
</comment>
<keyword evidence="10" id="KW-0675">Receptor</keyword>
<keyword evidence="3 7" id="KW-1134">Transmembrane beta strand</keyword>
<dbReference type="PROSITE" id="PS52016">
    <property type="entry name" value="TONB_DEPENDENT_REC_3"/>
    <property type="match status" value="1"/>
</dbReference>
<evidence type="ECO:0000256" key="2">
    <source>
        <dbReference type="ARBA" id="ARBA00022448"/>
    </source>
</evidence>
<dbReference type="Pfam" id="PF07715">
    <property type="entry name" value="Plug"/>
    <property type="match status" value="1"/>
</dbReference>
<evidence type="ECO:0000259" key="9">
    <source>
        <dbReference type="Pfam" id="PF07715"/>
    </source>
</evidence>
<dbReference type="GO" id="GO:0009279">
    <property type="term" value="C:cell outer membrane"/>
    <property type="evidence" value="ECO:0007669"/>
    <property type="project" value="UniProtKB-SubCell"/>
</dbReference>
<dbReference type="FunFam" id="2.170.130.10:FF:000008">
    <property type="entry name" value="SusC/RagA family TonB-linked outer membrane protein"/>
    <property type="match status" value="1"/>
</dbReference>
<dbReference type="InterPro" id="IPR023997">
    <property type="entry name" value="TonB-dep_OMP_SusC/RagA_CS"/>
</dbReference>
<evidence type="ECO:0000256" key="7">
    <source>
        <dbReference type="PROSITE-ProRule" id="PRU01360"/>
    </source>
</evidence>
<evidence type="ECO:0000256" key="5">
    <source>
        <dbReference type="ARBA" id="ARBA00023136"/>
    </source>
</evidence>
<keyword evidence="6 7" id="KW-0998">Cell outer membrane</keyword>
<dbReference type="STRING" id="693979.Bache_3278"/>
<feature type="domain" description="TonB-dependent receptor plug" evidence="9">
    <location>
        <begin position="117"/>
        <end position="224"/>
    </location>
</feature>
<evidence type="ECO:0000256" key="8">
    <source>
        <dbReference type="SAM" id="SignalP"/>
    </source>
</evidence>
<dbReference type="Pfam" id="PF13715">
    <property type="entry name" value="CarbopepD_reg_2"/>
    <property type="match status" value="1"/>
</dbReference>
<keyword evidence="2 7" id="KW-0813">Transport</keyword>
<dbReference type="InterPro" id="IPR037066">
    <property type="entry name" value="Plug_dom_sf"/>
</dbReference>
<dbReference type="InterPro" id="IPR023996">
    <property type="entry name" value="TonB-dep_OMP_SusC/RagA"/>
</dbReference>
<reference evidence="10 11" key="2">
    <citation type="journal article" date="2011" name="Stand. Genomic Sci.">
        <title>Complete genome sequence of Bacteroides helcogenes type strain (P 36-108).</title>
        <authorList>
            <person name="Pati A."/>
            <person name="Gronow S."/>
            <person name="Zeytun A."/>
            <person name="Lapidus A."/>
            <person name="Nolan M."/>
            <person name="Hammon N."/>
            <person name="Deshpande S."/>
            <person name="Cheng J.F."/>
            <person name="Tapia R."/>
            <person name="Han C."/>
            <person name="Goodwin L."/>
            <person name="Pitluck S."/>
            <person name="Liolios K."/>
            <person name="Pagani I."/>
            <person name="Ivanova N."/>
            <person name="Mavromatis K."/>
            <person name="Chen A."/>
            <person name="Palaniappan K."/>
            <person name="Land M."/>
            <person name="Hauser L."/>
            <person name="Chang Y.J."/>
            <person name="Jeffries C.D."/>
            <person name="Detter J.C."/>
            <person name="Brambilla E."/>
            <person name="Rohde M."/>
            <person name="Goker M."/>
            <person name="Woyke T."/>
            <person name="Bristow J."/>
            <person name="Eisen J.A."/>
            <person name="Markowitz V."/>
            <person name="Hugenholtz P."/>
            <person name="Kyrpides N.C."/>
            <person name="Klenk H.P."/>
            <person name="Lucas S."/>
        </authorList>
    </citation>
    <scope>NUCLEOTIDE SEQUENCE [LARGE SCALE GENOMIC DNA]</scope>
    <source>
        <strain evidence="11">ATCC 35417 / DSM 20613 / JCM 6297 / CCUG 15421 / P 36-108</strain>
    </source>
</reference>
<dbReference type="EMBL" id="CP002352">
    <property type="protein sequence ID" value="ADV45201.1"/>
    <property type="molecule type" value="Genomic_DNA"/>
</dbReference>
<organism evidence="10 11">
    <name type="scientific">Bacteroides helcogenes (strain ATCC 35417 / DSM 20613 / JCM 6297 / CCUG 15421 / P 36-108)</name>
    <dbReference type="NCBI Taxonomy" id="693979"/>
    <lineage>
        <taxon>Bacteria</taxon>
        <taxon>Pseudomonadati</taxon>
        <taxon>Bacteroidota</taxon>
        <taxon>Bacteroidia</taxon>
        <taxon>Bacteroidales</taxon>
        <taxon>Bacteroidaceae</taxon>
        <taxon>Bacteroides</taxon>
    </lineage>
</organism>
<evidence type="ECO:0000256" key="6">
    <source>
        <dbReference type="ARBA" id="ARBA00023237"/>
    </source>
</evidence>
<evidence type="ECO:0000256" key="1">
    <source>
        <dbReference type="ARBA" id="ARBA00004571"/>
    </source>
</evidence>
<accession>E6SSF0</accession>
<dbReference type="Proteomes" id="UP000008630">
    <property type="component" value="Chromosome"/>
</dbReference>
<dbReference type="HOGENOM" id="CLU_004317_0_1_10"/>
<dbReference type="Gene3D" id="2.40.170.20">
    <property type="entry name" value="TonB-dependent receptor, beta-barrel domain"/>
    <property type="match status" value="1"/>
</dbReference>
<dbReference type="SUPFAM" id="SSF49464">
    <property type="entry name" value="Carboxypeptidase regulatory domain-like"/>
    <property type="match status" value="1"/>
</dbReference>
<dbReference type="InterPro" id="IPR039426">
    <property type="entry name" value="TonB-dep_rcpt-like"/>
</dbReference>
<protein>
    <submittedName>
        <fullName evidence="10">TonB-dependent receptor plug</fullName>
    </submittedName>
</protein>
<dbReference type="InterPro" id="IPR036942">
    <property type="entry name" value="Beta-barrel_TonB_sf"/>
</dbReference>
<proteinExistence type="inferred from homology"/>
<dbReference type="NCBIfam" id="TIGR04057">
    <property type="entry name" value="SusC_RagA_signa"/>
    <property type="match status" value="1"/>
</dbReference>
<dbReference type="InterPro" id="IPR008969">
    <property type="entry name" value="CarboxyPept-like_regulatory"/>
</dbReference>
<dbReference type="RefSeq" id="WP_013548788.1">
    <property type="nucleotide sequence ID" value="NC_014933.1"/>
</dbReference>
<dbReference type="Gene3D" id="2.60.40.1120">
    <property type="entry name" value="Carboxypeptidase-like, regulatory domain"/>
    <property type="match status" value="1"/>
</dbReference>
<dbReference type="InterPro" id="IPR012910">
    <property type="entry name" value="Plug_dom"/>
</dbReference>
<keyword evidence="8" id="KW-0732">Signal</keyword>